<organism evidence="8 9">
    <name type="scientific">Aldrovandia affinis</name>
    <dbReference type="NCBI Taxonomy" id="143900"/>
    <lineage>
        <taxon>Eukaryota</taxon>
        <taxon>Metazoa</taxon>
        <taxon>Chordata</taxon>
        <taxon>Craniata</taxon>
        <taxon>Vertebrata</taxon>
        <taxon>Euteleostomi</taxon>
        <taxon>Actinopterygii</taxon>
        <taxon>Neopterygii</taxon>
        <taxon>Teleostei</taxon>
        <taxon>Notacanthiformes</taxon>
        <taxon>Halosauridae</taxon>
        <taxon>Aldrovandia</taxon>
    </lineage>
</organism>
<dbReference type="InterPro" id="IPR009079">
    <property type="entry name" value="4_helix_cytokine-like_core"/>
</dbReference>
<comment type="similarity">
    <text evidence="2">Belongs to the leptin family.</text>
</comment>
<protein>
    <recommendedName>
        <fullName evidence="3">Leptin</fullName>
    </recommendedName>
    <alternativeName>
        <fullName evidence="5">Obesity factor</fullName>
    </alternativeName>
</protein>
<name>A0AAD7S1R3_9TELE</name>
<dbReference type="PRINTS" id="PR00495">
    <property type="entry name" value="LEPTIN"/>
</dbReference>
<accession>A0AAD7S1R3</accession>
<comment type="subcellular location">
    <subcellularLocation>
        <location evidence="1">Secreted</location>
    </subcellularLocation>
</comment>
<evidence type="ECO:0000256" key="1">
    <source>
        <dbReference type="ARBA" id="ARBA00004613"/>
    </source>
</evidence>
<keyword evidence="9" id="KW-1185">Reference proteome</keyword>
<keyword evidence="7" id="KW-0732">Signal</keyword>
<dbReference type="PIRSF" id="PIRSF001837">
    <property type="entry name" value="Leptin"/>
    <property type="match status" value="1"/>
</dbReference>
<evidence type="ECO:0000256" key="2">
    <source>
        <dbReference type="ARBA" id="ARBA00005834"/>
    </source>
</evidence>
<dbReference type="GO" id="GO:0005179">
    <property type="term" value="F:hormone activity"/>
    <property type="evidence" value="ECO:0007669"/>
    <property type="project" value="InterPro"/>
</dbReference>
<dbReference type="GO" id="GO:0005576">
    <property type="term" value="C:extracellular region"/>
    <property type="evidence" value="ECO:0007669"/>
    <property type="project" value="UniProtKB-SubCell"/>
</dbReference>
<evidence type="ECO:0000313" key="9">
    <source>
        <dbReference type="Proteomes" id="UP001221898"/>
    </source>
</evidence>
<feature type="disulfide bond" evidence="6">
    <location>
        <begin position="122"/>
        <end position="172"/>
    </location>
</feature>
<comment type="caution">
    <text evidence="8">The sequence shown here is derived from an EMBL/GenBank/DDBJ whole genome shotgun (WGS) entry which is preliminary data.</text>
</comment>
<dbReference type="PANTHER" id="PTHR11724:SF1">
    <property type="entry name" value="LEPTIN"/>
    <property type="match status" value="1"/>
</dbReference>
<sequence length="172" mass="18985">MSCWIALLCCSLLVLPPTGNSVPLTVDTMKSNVKLMAQTTVIRIQKLMDEFRISPNMVFRGLELIPDIALDKPAEGLASIAQNLHTFQVILLHLPMDGMSQIRSDIDSLQSIVRLLAASFGCPLPKPGSDGRLDTFLKTNSPFHVTIGNVALDRLQKFLNKLIKNLDQLKTC</sequence>
<evidence type="ECO:0000313" key="8">
    <source>
        <dbReference type="EMBL" id="KAJ8394343.1"/>
    </source>
</evidence>
<evidence type="ECO:0000256" key="7">
    <source>
        <dbReference type="SAM" id="SignalP"/>
    </source>
</evidence>
<dbReference type="InterPro" id="IPR000065">
    <property type="entry name" value="Leptin"/>
</dbReference>
<proteinExistence type="inferred from homology"/>
<keyword evidence="6" id="KW-1015">Disulfide bond</keyword>
<feature type="signal peptide" evidence="7">
    <location>
        <begin position="1"/>
        <end position="21"/>
    </location>
</feature>
<evidence type="ECO:0000256" key="3">
    <source>
        <dbReference type="ARBA" id="ARBA00021421"/>
    </source>
</evidence>
<dbReference type="PANTHER" id="PTHR11724">
    <property type="entry name" value="LEPTIN"/>
    <property type="match status" value="1"/>
</dbReference>
<dbReference type="SUPFAM" id="SSF47266">
    <property type="entry name" value="4-helical cytokines"/>
    <property type="match status" value="1"/>
</dbReference>
<feature type="chain" id="PRO_5042120632" description="Leptin" evidence="7">
    <location>
        <begin position="22"/>
        <end position="172"/>
    </location>
</feature>
<evidence type="ECO:0000256" key="4">
    <source>
        <dbReference type="ARBA" id="ARBA00022525"/>
    </source>
</evidence>
<keyword evidence="4" id="KW-0964">Secreted</keyword>
<gene>
    <name evidence="8" type="ORF">AAFF_G00047500</name>
</gene>
<reference evidence="8" key="1">
    <citation type="journal article" date="2023" name="Science">
        <title>Genome structures resolve the early diversification of teleost fishes.</title>
        <authorList>
            <person name="Parey E."/>
            <person name="Louis A."/>
            <person name="Montfort J."/>
            <person name="Bouchez O."/>
            <person name="Roques C."/>
            <person name="Iampietro C."/>
            <person name="Lluch J."/>
            <person name="Castinel A."/>
            <person name="Donnadieu C."/>
            <person name="Desvignes T."/>
            <person name="Floi Bucao C."/>
            <person name="Jouanno E."/>
            <person name="Wen M."/>
            <person name="Mejri S."/>
            <person name="Dirks R."/>
            <person name="Jansen H."/>
            <person name="Henkel C."/>
            <person name="Chen W.J."/>
            <person name="Zahm M."/>
            <person name="Cabau C."/>
            <person name="Klopp C."/>
            <person name="Thompson A.W."/>
            <person name="Robinson-Rechavi M."/>
            <person name="Braasch I."/>
            <person name="Lecointre G."/>
            <person name="Bobe J."/>
            <person name="Postlethwait J.H."/>
            <person name="Berthelot C."/>
            <person name="Roest Crollius H."/>
            <person name="Guiguen Y."/>
        </authorList>
    </citation>
    <scope>NUCLEOTIDE SEQUENCE</scope>
    <source>
        <strain evidence="8">NC1722</strain>
    </source>
</reference>
<dbReference type="Proteomes" id="UP001221898">
    <property type="component" value="Unassembled WGS sequence"/>
</dbReference>
<dbReference type="AlphaFoldDB" id="A0AAD7S1R3"/>
<dbReference type="Gene3D" id="1.20.1250.10">
    <property type="match status" value="1"/>
</dbReference>
<evidence type="ECO:0000256" key="5">
    <source>
        <dbReference type="ARBA" id="ARBA00030981"/>
    </source>
</evidence>
<dbReference type="Pfam" id="PF02024">
    <property type="entry name" value="Leptin"/>
    <property type="match status" value="1"/>
</dbReference>
<evidence type="ECO:0000256" key="6">
    <source>
        <dbReference type="PIRSR" id="PIRSR001837-1"/>
    </source>
</evidence>
<dbReference type="EMBL" id="JAINUG010000127">
    <property type="protein sequence ID" value="KAJ8394343.1"/>
    <property type="molecule type" value="Genomic_DNA"/>
</dbReference>